<keyword evidence="12" id="KW-1185">Reference proteome</keyword>
<sequence length="551" mass="57704">MSNLFNLGRAGLNAAQAGLNTTGHNIANANTVGYSRQQVLISTSGGQGTHMGYTGRGVQVDTVRRIHDSFLTNQVNASATVGAALSTYANQLDHVNNLLADRTVGISPALSRFFEGLNAVASTPADPASRQELIGRANSLATQINSAQQFLNEQQRSVNEQLATTTRQINSYAERIGELNQRITEAYATNGRDHTPNDLLDQRDQLVSELNGLVRVTVVNEGDSINLSIGNGQVLLGGNEVFPLQAVASAADPTRTVLAYTTAGGATVELSDGIVDGGSLGGLLQFRREALDVTQNELGRMTLGLAMAVNAQHAQGLDSAGNPGGDFFSLGSPVVFSNAANADPLTTLAVSYTDASALTLNDYQVKFDAASGEFRVTRHPGGAAVDAQTNGNTLSFDGLEVELPDADDLSGDNGWLIQPTRQAARDIGVAVETPDQIAAAGPDGGSANGENALALARLQNENVLAGGTMSVTGAYSQLVNNVGVKAQSVQTAAKAQDTLTLQAFAAQQAVSGVNLNEEYINLDYYVQHYNASARLIEVATNLFDTLLGLRT</sequence>
<dbReference type="InterPro" id="IPR001444">
    <property type="entry name" value="Flag_bb_rod_N"/>
</dbReference>
<dbReference type="RefSeq" id="WP_143947962.1">
    <property type="nucleotide sequence ID" value="NZ_BAABMB010000002.1"/>
</dbReference>
<comment type="similarity">
    <text evidence="3 7">Belongs to the flagella basal body rod proteins family.</text>
</comment>
<feature type="domain" description="Flagellar basal body rod protein N-terminal" evidence="8">
    <location>
        <begin position="8"/>
        <end position="34"/>
    </location>
</feature>
<dbReference type="InterPro" id="IPR049119">
    <property type="entry name" value="FlgK_D2-like"/>
</dbReference>
<dbReference type="GO" id="GO:0005576">
    <property type="term" value="C:extracellular region"/>
    <property type="evidence" value="ECO:0007669"/>
    <property type="project" value="UniProtKB-SubCell"/>
</dbReference>
<comment type="subcellular location">
    <subcellularLocation>
        <location evidence="1 7">Bacterial flagellum</location>
    </subcellularLocation>
    <subcellularLocation>
        <location evidence="2 7">Secreted</location>
    </subcellularLocation>
</comment>
<dbReference type="Proteomes" id="UP000318405">
    <property type="component" value="Unassembled WGS sequence"/>
</dbReference>
<keyword evidence="11" id="KW-0969">Cilium</keyword>
<dbReference type="InterPro" id="IPR002371">
    <property type="entry name" value="FlgK"/>
</dbReference>
<dbReference type="SUPFAM" id="SSF64518">
    <property type="entry name" value="Phase 1 flagellin"/>
    <property type="match status" value="1"/>
</dbReference>
<dbReference type="Pfam" id="PF00460">
    <property type="entry name" value="Flg_bb_rod"/>
    <property type="match status" value="1"/>
</dbReference>
<evidence type="ECO:0000313" key="11">
    <source>
        <dbReference type="EMBL" id="TSH95673.1"/>
    </source>
</evidence>
<evidence type="ECO:0000259" key="9">
    <source>
        <dbReference type="Pfam" id="PF21158"/>
    </source>
</evidence>
<dbReference type="InterPro" id="IPR053927">
    <property type="entry name" value="FlgK_helical"/>
</dbReference>
<evidence type="ECO:0000256" key="6">
    <source>
        <dbReference type="ARBA" id="ARBA00023143"/>
    </source>
</evidence>
<evidence type="ECO:0000256" key="2">
    <source>
        <dbReference type="ARBA" id="ARBA00004613"/>
    </source>
</evidence>
<dbReference type="NCBIfam" id="TIGR02492">
    <property type="entry name" value="flgK_ends"/>
    <property type="match status" value="1"/>
</dbReference>
<name>A0A556ARX1_9BURK</name>
<dbReference type="EMBL" id="VLTJ01000020">
    <property type="protein sequence ID" value="TSH95673.1"/>
    <property type="molecule type" value="Genomic_DNA"/>
</dbReference>
<dbReference type="AlphaFoldDB" id="A0A556ARX1"/>
<gene>
    <name evidence="7 11" type="primary">flgK</name>
    <name evidence="11" type="ORF">FOZ76_09745</name>
</gene>
<dbReference type="PANTHER" id="PTHR30033">
    <property type="entry name" value="FLAGELLAR HOOK-ASSOCIATED PROTEIN 1"/>
    <property type="match status" value="1"/>
</dbReference>
<evidence type="ECO:0000256" key="5">
    <source>
        <dbReference type="ARBA" id="ARBA00022525"/>
    </source>
</evidence>
<keyword evidence="11" id="KW-0966">Cell projection</keyword>
<dbReference type="Pfam" id="PF22638">
    <property type="entry name" value="FlgK_D1"/>
    <property type="match status" value="1"/>
</dbReference>
<keyword evidence="6 7" id="KW-0975">Bacterial flagellum</keyword>
<dbReference type="GO" id="GO:0009424">
    <property type="term" value="C:bacterial-type flagellum hook"/>
    <property type="evidence" value="ECO:0007669"/>
    <property type="project" value="UniProtKB-UniRule"/>
</dbReference>
<dbReference type="GO" id="GO:0044780">
    <property type="term" value="P:bacterial-type flagellum assembly"/>
    <property type="evidence" value="ECO:0007669"/>
    <property type="project" value="InterPro"/>
</dbReference>
<accession>A0A556ARX1</accession>
<organism evidence="11 12">
    <name type="scientific">Verticiella sediminum</name>
    <dbReference type="NCBI Taxonomy" id="1247510"/>
    <lineage>
        <taxon>Bacteria</taxon>
        <taxon>Pseudomonadati</taxon>
        <taxon>Pseudomonadota</taxon>
        <taxon>Betaproteobacteria</taxon>
        <taxon>Burkholderiales</taxon>
        <taxon>Alcaligenaceae</taxon>
        <taxon>Verticiella</taxon>
    </lineage>
</organism>
<protein>
    <recommendedName>
        <fullName evidence="4 7">Flagellar hook-associated protein 1</fullName>
        <shortName evidence="7">HAP1</shortName>
    </recommendedName>
</protein>
<dbReference type="PRINTS" id="PR01005">
    <property type="entry name" value="FLGHOOKAP1"/>
</dbReference>
<feature type="domain" description="Flagellar hook-associated protein 1 D2-like" evidence="9">
    <location>
        <begin position="336"/>
        <end position="408"/>
    </location>
</feature>
<evidence type="ECO:0000259" key="10">
    <source>
        <dbReference type="Pfam" id="PF22638"/>
    </source>
</evidence>
<reference evidence="11 12" key="1">
    <citation type="submission" date="2019-07" db="EMBL/GenBank/DDBJ databases">
        <title>Qingshengfaniella alkalisoli gen. nov., sp. nov., isolated from saline soil.</title>
        <authorList>
            <person name="Xu L."/>
            <person name="Huang X.-X."/>
            <person name="Sun J.-Q."/>
        </authorList>
    </citation>
    <scope>NUCLEOTIDE SEQUENCE [LARGE SCALE GENOMIC DNA]</scope>
    <source>
        <strain evidence="11 12">DSM 27279</strain>
    </source>
</reference>
<proteinExistence type="inferred from homology"/>
<evidence type="ECO:0000259" key="8">
    <source>
        <dbReference type="Pfam" id="PF00460"/>
    </source>
</evidence>
<dbReference type="Pfam" id="PF21158">
    <property type="entry name" value="flgK_1st_1"/>
    <property type="match status" value="1"/>
</dbReference>
<dbReference type="OrthoDB" id="9802553at2"/>
<dbReference type="PANTHER" id="PTHR30033:SF1">
    <property type="entry name" value="FLAGELLAR HOOK-ASSOCIATED PROTEIN 1"/>
    <property type="match status" value="1"/>
</dbReference>
<evidence type="ECO:0000313" key="12">
    <source>
        <dbReference type="Proteomes" id="UP000318405"/>
    </source>
</evidence>
<comment type="caution">
    <text evidence="11">The sequence shown here is derived from an EMBL/GenBank/DDBJ whole genome shotgun (WGS) entry which is preliminary data.</text>
</comment>
<feature type="domain" description="Flagellar hook-associated protein FlgK helical" evidence="10">
    <location>
        <begin position="93"/>
        <end position="328"/>
    </location>
</feature>
<evidence type="ECO:0000256" key="3">
    <source>
        <dbReference type="ARBA" id="ARBA00009677"/>
    </source>
</evidence>
<evidence type="ECO:0000256" key="1">
    <source>
        <dbReference type="ARBA" id="ARBA00004365"/>
    </source>
</evidence>
<keyword evidence="11" id="KW-0282">Flagellum</keyword>
<evidence type="ECO:0000256" key="7">
    <source>
        <dbReference type="RuleBase" id="RU362065"/>
    </source>
</evidence>
<keyword evidence="5 7" id="KW-0964">Secreted</keyword>
<dbReference type="GO" id="GO:0005198">
    <property type="term" value="F:structural molecule activity"/>
    <property type="evidence" value="ECO:0007669"/>
    <property type="project" value="UniProtKB-UniRule"/>
</dbReference>
<evidence type="ECO:0000256" key="4">
    <source>
        <dbReference type="ARBA" id="ARBA00016244"/>
    </source>
</evidence>